<reference evidence="3" key="1">
    <citation type="submission" date="2016-11" db="EMBL/GenBank/DDBJ databases">
        <authorList>
            <person name="Varghese N."/>
            <person name="Submissions S."/>
        </authorList>
    </citation>
    <scope>NUCLEOTIDE SEQUENCE [LARGE SCALE GENOMIC DNA]</scope>
    <source>
        <strain evidence="3">DSM 16057</strain>
    </source>
</reference>
<proteinExistence type="predicted"/>
<dbReference type="AlphaFoldDB" id="A0A1M6H213"/>
<keyword evidence="1" id="KW-1133">Transmembrane helix</keyword>
<accession>A0A1M6H213</accession>
<keyword evidence="1" id="KW-0812">Transmembrane</keyword>
<dbReference type="STRING" id="1121432.SAMN02745219_01896"/>
<organism evidence="2 3">
    <name type="scientific">Desulfofundulus thermosubterraneus DSM 16057</name>
    <dbReference type="NCBI Taxonomy" id="1121432"/>
    <lineage>
        <taxon>Bacteria</taxon>
        <taxon>Bacillati</taxon>
        <taxon>Bacillota</taxon>
        <taxon>Clostridia</taxon>
        <taxon>Eubacteriales</taxon>
        <taxon>Peptococcaceae</taxon>
        <taxon>Desulfofundulus</taxon>
    </lineage>
</organism>
<dbReference type="EMBL" id="FQZM01000021">
    <property type="protein sequence ID" value="SHJ16273.1"/>
    <property type="molecule type" value="Genomic_DNA"/>
</dbReference>
<evidence type="ECO:0000256" key="1">
    <source>
        <dbReference type="SAM" id="Phobius"/>
    </source>
</evidence>
<evidence type="ECO:0000313" key="2">
    <source>
        <dbReference type="EMBL" id="SHJ16273.1"/>
    </source>
</evidence>
<feature type="transmembrane region" description="Helical" evidence="1">
    <location>
        <begin position="16"/>
        <end position="35"/>
    </location>
</feature>
<protein>
    <submittedName>
        <fullName evidence="2">Uncharacterized protein</fullName>
    </submittedName>
</protein>
<keyword evidence="1" id="KW-0472">Membrane</keyword>
<sequence>MLSAAKNFLAAEDGGAVEWIITIIAGAIIAAVAYIKLKGAPGDIGQSVQDAGTAAKGVVDQIRPAGIQ</sequence>
<gene>
    <name evidence="2" type="ORF">SAMN02745219_01896</name>
</gene>
<dbReference type="Proteomes" id="UP000184529">
    <property type="component" value="Unassembled WGS sequence"/>
</dbReference>
<name>A0A1M6H213_9FIRM</name>
<evidence type="ECO:0000313" key="3">
    <source>
        <dbReference type="Proteomes" id="UP000184529"/>
    </source>
</evidence>
<keyword evidence="3" id="KW-1185">Reference proteome</keyword>